<protein>
    <submittedName>
        <fullName evidence="2">Uncharacterized protein</fullName>
    </submittedName>
</protein>
<feature type="signal peptide" evidence="1">
    <location>
        <begin position="1"/>
        <end position="18"/>
    </location>
</feature>
<gene>
    <name evidence="2" type="ORF">CWI76_09945</name>
</gene>
<reference evidence="3" key="1">
    <citation type="journal article" date="2018" name="Front. Microbiol.">
        <title>Genome-Based Analysis Reveals the Taxonomy and Diversity of the Family Idiomarinaceae.</title>
        <authorList>
            <person name="Liu Y."/>
            <person name="Lai Q."/>
            <person name="Shao Z."/>
        </authorList>
    </citation>
    <scope>NUCLEOTIDE SEQUENCE [LARGE SCALE GENOMIC DNA]</scope>
    <source>
        <strain evidence="3">PIM1</strain>
    </source>
</reference>
<keyword evidence="1" id="KW-0732">Signal</keyword>
<accession>A0A432YEH3</accession>
<evidence type="ECO:0000313" key="2">
    <source>
        <dbReference type="EMBL" id="RUO59341.1"/>
    </source>
</evidence>
<evidence type="ECO:0000256" key="1">
    <source>
        <dbReference type="SAM" id="SignalP"/>
    </source>
</evidence>
<sequence>MRIIMTILVLLMSSAAMSQETEGSHLQKFRCELHGWIERTSIVRDWLNKVEQNKLVFVNQEGEVQAPPHQILWKKSAGCLNSERTNSSTEKSG</sequence>
<organism evidence="2 3">
    <name type="scientific">Pseudidiomarina marina</name>
    <dbReference type="NCBI Taxonomy" id="502366"/>
    <lineage>
        <taxon>Bacteria</taxon>
        <taxon>Pseudomonadati</taxon>
        <taxon>Pseudomonadota</taxon>
        <taxon>Gammaproteobacteria</taxon>
        <taxon>Alteromonadales</taxon>
        <taxon>Idiomarinaceae</taxon>
        <taxon>Pseudidiomarina</taxon>
    </lineage>
</organism>
<keyword evidence="3" id="KW-1185">Reference proteome</keyword>
<comment type="caution">
    <text evidence="2">The sequence shown here is derived from an EMBL/GenBank/DDBJ whole genome shotgun (WGS) entry which is preliminary data.</text>
</comment>
<dbReference type="AlphaFoldDB" id="A0A432YEH3"/>
<feature type="chain" id="PRO_5019243008" evidence="1">
    <location>
        <begin position="19"/>
        <end position="93"/>
    </location>
</feature>
<dbReference type="Proteomes" id="UP000288127">
    <property type="component" value="Unassembled WGS sequence"/>
</dbReference>
<evidence type="ECO:0000313" key="3">
    <source>
        <dbReference type="Proteomes" id="UP000288127"/>
    </source>
</evidence>
<proteinExistence type="predicted"/>
<dbReference type="RefSeq" id="WP_126760186.1">
    <property type="nucleotide sequence ID" value="NZ_CP085233.1"/>
</dbReference>
<name>A0A432YEH3_9GAMM</name>
<dbReference type="EMBL" id="PIPZ01000003">
    <property type="protein sequence ID" value="RUO59341.1"/>
    <property type="molecule type" value="Genomic_DNA"/>
</dbReference>
<dbReference type="OrthoDB" id="6238706at2"/>